<dbReference type="AlphaFoldDB" id="A0A1W4X5R0"/>
<protein>
    <submittedName>
        <fullName evidence="3">Uncharacterized protein LOC108741225</fullName>
    </submittedName>
</protein>
<name>A0A1W4X5R0_AGRPL</name>
<dbReference type="Proteomes" id="UP000192223">
    <property type="component" value="Unplaced"/>
</dbReference>
<accession>A0A1W4X5R0</accession>
<dbReference type="RefSeq" id="XP_018331436.1">
    <property type="nucleotide sequence ID" value="XM_018475934.2"/>
</dbReference>
<dbReference type="GeneID" id="108741225"/>
<gene>
    <name evidence="3" type="primary">LOC108741225</name>
</gene>
<dbReference type="CDD" id="cd14279">
    <property type="entry name" value="CUE"/>
    <property type="match status" value="1"/>
</dbReference>
<evidence type="ECO:0000313" key="3">
    <source>
        <dbReference type="RefSeq" id="XP_018331436.1"/>
    </source>
</evidence>
<dbReference type="InParanoid" id="A0A1W4X5R0"/>
<dbReference type="KEGG" id="apln:108741225"/>
<feature type="region of interest" description="Disordered" evidence="1">
    <location>
        <begin position="197"/>
        <end position="220"/>
    </location>
</feature>
<evidence type="ECO:0000256" key="1">
    <source>
        <dbReference type="SAM" id="MobiDB-lite"/>
    </source>
</evidence>
<feature type="compositionally biased region" description="Polar residues" evidence="1">
    <location>
        <begin position="207"/>
        <end position="216"/>
    </location>
</feature>
<reference evidence="3" key="1">
    <citation type="submission" date="2025-08" db="UniProtKB">
        <authorList>
            <consortium name="RefSeq"/>
        </authorList>
    </citation>
    <scope>IDENTIFICATION</scope>
    <source>
        <tissue evidence="3">Entire body</tissue>
    </source>
</reference>
<keyword evidence="2" id="KW-1185">Reference proteome</keyword>
<evidence type="ECO:0000313" key="2">
    <source>
        <dbReference type="Proteomes" id="UP000192223"/>
    </source>
</evidence>
<dbReference type="OrthoDB" id="6781962at2759"/>
<organism evidence="2 3">
    <name type="scientific">Agrilus planipennis</name>
    <name type="common">Emerald ash borer</name>
    <name type="synonym">Agrilus marcopoli</name>
    <dbReference type="NCBI Taxonomy" id="224129"/>
    <lineage>
        <taxon>Eukaryota</taxon>
        <taxon>Metazoa</taxon>
        <taxon>Ecdysozoa</taxon>
        <taxon>Arthropoda</taxon>
        <taxon>Hexapoda</taxon>
        <taxon>Insecta</taxon>
        <taxon>Pterygota</taxon>
        <taxon>Neoptera</taxon>
        <taxon>Endopterygota</taxon>
        <taxon>Coleoptera</taxon>
        <taxon>Polyphaga</taxon>
        <taxon>Elateriformia</taxon>
        <taxon>Buprestoidea</taxon>
        <taxon>Buprestidae</taxon>
        <taxon>Agrilinae</taxon>
        <taxon>Agrilus</taxon>
    </lineage>
</organism>
<feature type="compositionally biased region" description="Polar residues" evidence="1">
    <location>
        <begin position="8"/>
        <end position="24"/>
    </location>
</feature>
<proteinExistence type="predicted"/>
<sequence length="243" mass="27475">MSGLKSKTVGNNNNQTSTLISQPLSCPWSSRAPTSSSSWLKGNGGPSMTFKLDSTRLNRGIEISRPLIKMACNNSHQLNVHSYYPIPPSTCLPSQNSTTQFFHFFRLMQLFPEVHPATLHTVLFMCKNDFFCAVDKLLYIKRLRQVGNNKGKSLKTCQNNLRTVQHPYWNLTQPGDRIIQRDPPDVPKKPVQKVIFLPQPKSDQKNARNNNPSTIQDVKPFIQSLDIGTKSVENAEPDHNMSR</sequence>
<feature type="region of interest" description="Disordered" evidence="1">
    <location>
        <begin position="1"/>
        <end position="29"/>
    </location>
</feature>